<organism evidence="9 10">
    <name type="scientific">Haloarcula limicola</name>
    <dbReference type="NCBI Taxonomy" id="1429915"/>
    <lineage>
        <taxon>Archaea</taxon>
        <taxon>Methanobacteriati</taxon>
        <taxon>Methanobacteriota</taxon>
        <taxon>Stenosarchaea group</taxon>
        <taxon>Halobacteria</taxon>
        <taxon>Halobacteriales</taxon>
        <taxon>Haloarculaceae</taxon>
        <taxon>Haloarcula</taxon>
    </lineage>
</organism>
<dbReference type="InterPro" id="IPR003593">
    <property type="entry name" value="AAA+_ATPase"/>
</dbReference>
<protein>
    <recommendedName>
        <fullName evidence="7">Probable branched-chain amino acid transport ATP-binding protein LivG</fullName>
    </recommendedName>
</protein>
<dbReference type="AlphaFoldDB" id="A0A8J8C3I4"/>
<dbReference type="GO" id="GO:0005524">
    <property type="term" value="F:ATP binding"/>
    <property type="evidence" value="ECO:0007669"/>
    <property type="project" value="UniProtKB-KW"/>
</dbReference>
<dbReference type="Pfam" id="PF12399">
    <property type="entry name" value="BCA_ABC_TP_C"/>
    <property type="match status" value="1"/>
</dbReference>
<evidence type="ECO:0000313" key="9">
    <source>
        <dbReference type="EMBL" id="MBV0924536.1"/>
    </source>
</evidence>
<evidence type="ECO:0000256" key="2">
    <source>
        <dbReference type="ARBA" id="ARBA00022448"/>
    </source>
</evidence>
<proteinExistence type="inferred from homology"/>
<feature type="domain" description="ABC transporter" evidence="8">
    <location>
        <begin position="19"/>
        <end position="260"/>
    </location>
</feature>
<dbReference type="Gene3D" id="3.40.50.300">
    <property type="entry name" value="P-loop containing nucleotide triphosphate hydrolases"/>
    <property type="match status" value="1"/>
</dbReference>
<dbReference type="GO" id="GO:0016887">
    <property type="term" value="F:ATP hydrolysis activity"/>
    <property type="evidence" value="ECO:0007669"/>
    <property type="project" value="InterPro"/>
</dbReference>
<gene>
    <name evidence="9" type="ORF">KTS45_10035</name>
</gene>
<dbReference type="PROSITE" id="PS00211">
    <property type="entry name" value="ABC_TRANSPORTER_1"/>
    <property type="match status" value="1"/>
</dbReference>
<dbReference type="PANTHER" id="PTHR45772:SF9">
    <property type="entry name" value="CONSERVED COMPONENT OF ABC TRANSPORTER FOR NATURAL AMINO ACIDS"/>
    <property type="match status" value="1"/>
</dbReference>
<dbReference type="InterPro" id="IPR027417">
    <property type="entry name" value="P-loop_NTPase"/>
</dbReference>
<dbReference type="SMART" id="SM00382">
    <property type="entry name" value="AAA"/>
    <property type="match status" value="1"/>
</dbReference>
<dbReference type="OrthoDB" id="44250at2157"/>
<dbReference type="GO" id="GO:0006865">
    <property type="term" value="P:amino acid transport"/>
    <property type="evidence" value="ECO:0007669"/>
    <property type="project" value="UniProtKB-KW"/>
</dbReference>
<keyword evidence="3" id="KW-0547">Nucleotide-binding</keyword>
<dbReference type="PANTHER" id="PTHR45772">
    <property type="entry name" value="CONSERVED COMPONENT OF ABC TRANSPORTER FOR NATURAL AMINO ACIDS-RELATED"/>
    <property type="match status" value="1"/>
</dbReference>
<dbReference type="InterPro" id="IPR051120">
    <property type="entry name" value="ABC_AA/LPS_Transport"/>
</dbReference>
<accession>A0A8J8C3I4</accession>
<evidence type="ECO:0000256" key="1">
    <source>
        <dbReference type="ARBA" id="ARBA00005417"/>
    </source>
</evidence>
<evidence type="ECO:0000256" key="3">
    <source>
        <dbReference type="ARBA" id="ARBA00022741"/>
    </source>
</evidence>
<evidence type="ECO:0000256" key="4">
    <source>
        <dbReference type="ARBA" id="ARBA00022840"/>
    </source>
</evidence>
<evidence type="ECO:0000313" key="10">
    <source>
        <dbReference type="Proteomes" id="UP000766550"/>
    </source>
</evidence>
<evidence type="ECO:0000256" key="6">
    <source>
        <dbReference type="ARBA" id="ARBA00056071"/>
    </source>
</evidence>
<dbReference type="FunFam" id="3.40.50.300:FF:000421">
    <property type="entry name" value="Branched-chain amino acid ABC transporter ATP-binding protein"/>
    <property type="match status" value="1"/>
</dbReference>
<dbReference type="CDD" id="cd03219">
    <property type="entry name" value="ABC_Mj1267_LivG_branched"/>
    <property type="match status" value="1"/>
</dbReference>
<dbReference type="RefSeq" id="WP_162319099.1">
    <property type="nucleotide sequence ID" value="NZ_JAHQXF010000002.1"/>
</dbReference>
<evidence type="ECO:0000256" key="5">
    <source>
        <dbReference type="ARBA" id="ARBA00022970"/>
    </source>
</evidence>
<dbReference type="InterPro" id="IPR017871">
    <property type="entry name" value="ABC_transporter-like_CS"/>
</dbReference>
<sequence>MSEAADAATTDPSGERAVLRTDGVTKRFGGLTAVDDVDVEVSEGEIVGLIGPNGAGKSTLFNCITGTLDADEGHVYLRDEEVTDWPEYKIARAGLGRMFQETRIFGDMTVRKNLLLAAQEGGDDVSSLLRRPDDSLVGRADELLAYVDLDGLADVRAGRLSFGQQKLIEFSMALMADPEILLMDEPAGGINPSMIGNLIEYIRTANVDEEATIFLIEHNMDFVMEIADRIYVLAHGERIAEGTPEEIQNDQRVLDAYLGRE</sequence>
<dbReference type="InterPro" id="IPR032823">
    <property type="entry name" value="BCA_ABC_TP_C"/>
</dbReference>
<reference evidence="9 10" key="1">
    <citation type="submission" date="2021-06" db="EMBL/GenBank/DDBJ databases">
        <title>New haloarchaea isolates fom saline soil.</title>
        <authorList>
            <person name="Duran-Viseras A."/>
            <person name="Sanchez-Porro C.S."/>
            <person name="Ventosa A."/>
        </authorList>
    </citation>
    <scope>NUCLEOTIDE SEQUENCE [LARGE SCALE GENOMIC DNA]</scope>
    <source>
        <strain evidence="9 10">JCM 183640</strain>
    </source>
</reference>
<keyword evidence="5" id="KW-0029">Amino-acid transport</keyword>
<dbReference type="GO" id="GO:0005886">
    <property type="term" value="C:plasma membrane"/>
    <property type="evidence" value="ECO:0007669"/>
    <property type="project" value="TreeGrafter"/>
</dbReference>
<evidence type="ECO:0000256" key="7">
    <source>
        <dbReference type="ARBA" id="ARBA00072811"/>
    </source>
</evidence>
<dbReference type="Proteomes" id="UP000766550">
    <property type="component" value="Unassembled WGS sequence"/>
</dbReference>
<comment type="similarity">
    <text evidence="1">Belongs to the ABC transporter superfamily.</text>
</comment>
<dbReference type="EMBL" id="JAHQXF010000002">
    <property type="protein sequence ID" value="MBV0924536.1"/>
    <property type="molecule type" value="Genomic_DNA"/>
</dbReference>
<comment type="function">
    <text evidence="6">Probable component of a branched-chain amino-acid transport system.</text>
</comment>
<dbReference type="Pfam" id="PF00005">
    <property type="entry name" value="ABC_tran"/>
    <property type="match status" value="1"/>
</dbReference>
<keyword evidence="4 9" id="KW-0067">ATP-binding</keyword>
<evidence type="ECO:0000259" key="8">
    <source>
        <dbReference type="PROSITE" id="PS50893"/>
    </source>
</evidence>
<dbReference type="PROSITE" id="PS50893">
    <property type="entry name" value="ABC_TRANSPORTER_2"/>
    <property type="match status" value="1"/>
</dbReference>
<dbReference type="InterPro" id="IPR003439">
    <property type="entry name" value="ABC_transporter-like_ATP-bd"/>
</dbReference>
<dbReference type="SUPFAM" id="SSF52540">
    <property type="entry name" value="P-loop containing nucleoside triphosphate hydrolases"/>
    <property type="match status" value="1"/>
</dbReference>
<keyword evidence="10" id="KW-1185">Reference proteome</keyword>
<name>A0A8J8C3I4_9EURY</name>
<comment type="caution">
    <text evidence="9">The sequence shown here is derived from an EMBL/GenBank/DDBJ whole genome shotgun (WGS) entry which is preliminary data.</text>
</comment>
<keyword evidence="2" id="KW-0813">Transport</keyword>